<comment type="caution">
    <text evidence="1">The sequence shown here is derived from an EMBL/GenBank/DDBJ whole genome shotgun (WGS) entry which is preliminary data.</text>
</comment>
<evidence type="ECO:0000313" key="2">
    <source>
        <dbReference type="Proteomes" id="UP001176432"/>
    </source>
</evidence>
<accession>A0AAW7ZK30</accession>
<evidence type="ECO:0000313" key="1">
    <source>
        <dbReference type="EMBL" id="MDO7920265.1"/>
    </source>
</evidence>
<gene>
    <name evidence="1" type="ORF">Q5934_01630</name>
</gene>
<organism evidence="1 2">
    <name type="scientific">Enterobacter asburiae</name>
    <dbReference type="NCBI Taxonomy" id="61645"/>
    <lineage>
        <taxon>Bacteria</taxon>
        <taxon>Pseudomonadati</taxon>
        <taxon>Pseudomonadota</taxon>
        <taxon>Gammaproteobacteria</taxon>
        <taxon>Enterobacterales</taxon>
        <taxon>Enterobacteriaceae</taxon>
        <taxon>Enterobacter</taxon>
        <taxon>Enterobacter cloacae complex</taxon>
    </lineage>
</organism>
<dbReference type="EMBL" id="JAUPXB010000001">
    <property type="protein sequence ID" value="MDO7920265.1"/>
    <property type="molecule type" value="Genomic_DNA"/>
</dbReference>
<name>A0AAW7ZK30_ENTAS</name>
<proteinExistence type="predicted"/>
<dbReference type="Proteomes" id="UP001176432">
    <property type="component" value="Unassembled WGS sequence"/>
</dbReference>
<dbReference type="AlphaFoldDB" id="A0AAW7ZK30"/>
<sequence length="378" mass="43932">MIKHGAQGAKMNDKLQVYAENIKSTGFILESKVSDFLNNHGWGVINNKYYIDDVQSVAREIDIIAYKATKVRDVLVYTTLIISCKKNEENVWALLVKKIKPNDPNIDYEPLKNWSNHPILNYELNFNNKEKIGVPDGIVYEKIFNVTKNVFAFQEMSKKSGRSNNDKNIFNSITSLMKAQSYELTSLSSRKKERSVYFFHLMSLIDSEMILLDCEGDEIHPSETESHTIISNYIINGESTASKINFMTLNGFLNNEIYYQKLHEHYVTYINKCFSSFYNDAFSNIDKRKILTKELWHKYGAKLSLQVMRGFKVYDRFSIDDIWPSDDSLIVEITTKSSQLNELLEGSEKIKEQLRLYIEDVFNIKVNKKITFIDDIPF</sequence>
<dbReference type="RefSeq" id="WP_246917246.1">
    <property type="nucleotide sequence ID" value="NZ_CP083834.1"/>
</dbReference>
<protein>
    <submittedName>
        <fullName evidence="1">Uncharacterized protein</fullName>
    </submittedName>
</protein>
<reference evidence="1" key="1">
    <citation type="submission" date="2023-07" db="EMBL/GenBank/DDBJ databases">
        <title>Isolates cultured from stool samples of acute diarrhea patients.</title>
        <authorList>
            <person name="Jiang S."/>
        </authorList>
    </citation>
    <scope>NUCLEOTIDE SEQUENCE</scope>
    <source>
        <strain evidence="1">L4424</strain>
    </source>
</reference>